<dbReference type="InterPro" id="IPR006811">
    <property type="entry name" value="RNA_pol_II_suA"/>
</dbReference>
<keyword evidence="5 9" id="KW-0904">Protein phosphatase</keyword>
<dbReference type="GeneID" id="103682069"/>
<evidence type="ECO:0000256" key="8">
    <source>
        <dbReference type="ARBA" id="ARBA00048336"/>
    </source>
</evidence>
<dbReference type="GO" id="GO:0004722">
    <property type="term" value="F:protein serine/threonine phosphatase activity"/>
    <property type="evidence" value="ECO:0007669"/>
    <property type="project" value="UniProtKB-UniRule"/>
</dbReference>
<dbReference type="GO" id="GO:0005634">
    <property type="term" value="C:nucleus"/>
    <property type="evidence" value="ECO:0007669"/>
    <property type="project" value="UniProtKB-SubCell"/>
</dbReference>
<dbReference type="OrthoDB" id="57957at2759"/>
<comment type="catalytic activity">
    <reaction evidence="8 9">
        <text>O-phospho-L-threonyl-[protein] + H2O = L-threonyl-[protein] + phosphate</text>
        <dbReference type="Rhea" id="RHEA:47004"/>
        <dbReference type="Rhea" id="RHEA-COMP:11060"/>
        <dbReference type="Rhea" id="RHEA-COMP:11605"/>
        <dbReference type="ChEBI" id="CHEBI:15377"/>
        <dbReference type="ChEBI" id="CHEBI:30013"/>
        <dbReference type="ChEBI" id="CHEBI:43474"/>
        <dbReference type="ChEBI" id="CHEBI:61977"/>
        <dbReference type="EC" id="3.1.3.16"/>
    </reaction>
</comment>
<evidence type="ECO:0000256" key="2">
    <source>
        <dbReference type="ARBA" id="ARBA00008978"/>
    </source>
</evidence>
<sequence>MRFEAVAEGRRMGRAGLVGSGAERSEESTGLSRPRPPPQHVSQRCGKIEVPGRAKAEVPGKPEGLVLLHPLGRHICASENSGPSVGVPFVGRKRGFSVRSFGTGTHVKLPGPAPDKPNVYDFKTTYDQMYNDLLRKDKELYTQNGILHMLDRNKRIKPRPERFQNCRDLFDLILTCEERVYDQVVEDLNSREQETCQPVHVINVDIQDNHEEATLGAFLICELCQCIQHTEDMENEIDELLQEFEEKSGRAFLHTVCFY</sequence>
<dbReference type="CTD" id="29101"/>
<keyword evidence="3 9" id="KW-0507">mRNA processing</keyword>
<keyword evidence="6 9" id="KW-0539">Nucleus</keyword>
<evidence type="ECO:0000256" key="4">
    <source>
        <dbReference type="ARBA" id="ARBA00022801"/>
    </source>
</evidence>
<keyword evidence="4 9" id="KW-0378">Hydrolase</keyword>
<evidence type="ECO:0000256" key="3">
    <source>
        <dbReference type="ARBA" id="ARBA00022664"/>
    </source>
</evidence>
<evidence type="ECO:0000313" key="12">
    <source>
        <dbReference type="RefSeq" id="XP_008709873.2"/>
    </source>
</evidence>
<dbReference type="EC" id="3.1.3.16" evidence="9"/>
<comment type="function">
    <text evidence="9">Protein phosphatase that catalyzes the dephosphorylation of the C-terminal domain of RNA polymerase II. Plays a role in RNA processing and termination.</text>
</comment>
<evidence type="ECO:0000256" key="7">
    <source>
        <dbReference type="ARBA" id="ARBA00047761"/>
    </source>
</evidence>
<dbReference type="GO" id="GO:0006397">
    <property type="term" value="P:mRNA processing"/>
    <property type="evidence" value="ECO:0007669"/>
    <property type="project" value="UniProtKB-KW"/>
</dbReference>
<comment type="similarity">
    <text evidence="2 9">Belongs to the SSU72 phosphatase family.</text>
</comment>
<evidence type="ECO:0000256" key="6">
    <source>
        <dbReference type="ARBA" id="ARBA00023242"/>
    </source>
</evidence>
<evidence type="ECO:0000256" key="9">
    <source>
        <dbReference type="RuleBase" id="RU369031"/>
    </source>
</evidence>
<reference evidence="12" key="1">
    <citation type="submission" date="2025-08" db="UniProtKB">
        <authorList>
            <consortium name="RefSeq"/>
        </authorList>
    </citation>
    <scope>IDENTIFICATION</scope>
    <source>
        <tissue evidence="12">Whole blood</tissue>
    </source>
</reference>
<dbReference type="Proteomes" id="UP000261680">
    <property type="component" value="Unplaced"/>
</dbReference>
<feature type="compositionally biased region" description="Basic and acidic residues" evidence="10">
    <location>
        <begin position="1"/>
        <end position="11"/>
    </location>
</feature>
<feature type="region of interest" description="Disordered" evidence="10">
    <location>
        <begin position="1"/>
        <end position="44"/>
    </location>
</feature>
<proteinExistence type="inferred from homology"/>
<gene>
    <name evidence="12" type="primary">SSU72</name>
</gene>
<organism evidence="11 12">
    <name type="scientific">Ursus maritimus</name>
    <name type="common">Polar bear</name>
    <name type="synonym">Thalarctos maritimus</name>
    <dbReference type="NCBI Taxonomy" id="29073"/>
    <lineage>
        <taxon>Eukaryota</taxon>
        <taxon>Metazoa</taxon>
        <taxon>Chordata</taxon>
        <taxon>Craniata</taxon>
        <taxon>Vertebrata</taxon>
        <taxon>Euteleostomi</taxon>
        <taxon>Mammalia</taxon>
        <taxon>Eutheria</taxon>
        <taxon>Laurasiatheria</taxon>
        <taxon>Carnivora</taxon>
        <taxon>Caniformia</taxon>
        <taxon>Ursidae</taxon>
        <taxon>Ursus</taxon>
    </lineage>
</organism>
<dbReference type="PANTHER" id="PTHR20383">
    <property type="entry name" value="RNA POLYMERASE II SUBUNIT A C-TERMINAL DOMAIN PHOSPHATASE"/>
    <property type="match status" value="1"/>
</dbReference>
<evidence type="ECO:0000256" key="5">
    <source>
        <dbReference type="ARBA" id="ARBA00022912"/>
    </source>
</evidence>
<keyword evidence="11" id="KW-1185">Reference proteome</keyword>
<dbReference type="Pfam" id="PF04722">
    <property type="entry name" value="Ssu72"/>
    <property type="match status" value="1"/>
</dbReference>
<name>A0A384DSA3_URSMA</name>
<evidence type="ECO:0000313" key="11">
    <source>
        <dbReference type="Proteomes" id="UP000261680"/>
    </source>
</evidence>
<dbReference type="FunFam" id="3.40.50.2300:FF:000066">
    <property type="entry name" value="RNA polymerase II subunit A C-terminal domain phosphatase SSU72"/>
    <property type="match status" value="1"/>
</dbReference>
<dbReference type="AlphaFoldDB" id="A0A384DSA3"/>
<dbReference type="Gene3D" id="3.40.50.2300">
    <property type="match status" value="2"/>
</dbReference>
<evidence type="ECO:0000256" key="10">
    <source>
        <dbReference type="SAM" id="MobiDB-lite"/>
    </source>
</evidence>
<evidence type="ECO:0000256" key="1">
    <source>
        <dbReference type="ARBA" id="ARBA00004123"/>
    </source>
</evidence>
<comment type="catalytic activity">
    <reaction evidence="7 9">
        <text>O-phospho-L-seryl-[protein] + H2O = L-seryl-[protein] + phosphate</text>
        <dbReference type="Rhea" id="RHEA:20629"/>
        <dbReference type="Rhea" id="RHEA-COMP:9863"/>
        <dbReference type="Rhea" id="RHEA-COMP:11604"/>
        <dbReference type="ChEBI" id="CHEBI:15377"/>
        <dbReference type="ChEBI" id="CHEBI:29999"/>
        <dbReference type="ChEBI" id="CHEBI:43474"/>
        <dbReference type="ChEBI" id="CHEBI:83421"/>
        <dbReference type="EC" id="3.1.3.16"/>
    </reaction>
</comment>
<dbReference type="KEGG" id="umr:103682069"/>
<comment type="subcellular location">
    <subcellularLocation>
        <location evidence="1 9">Nucleus</location>
    </subcellularLocation>
</comment>
<protein>
    <recommendedName>
        <fullName evidence="9">RNA polymerase II subunit A C-terminal domain phosphatase SSU72</fullName>
        <shortName evidence="9">CTD phosphatase SSU72</shortName>
        <ecNumber evidence="9">3.1.3.16</ecNumber>
    </recommendedName>
</protein>
<accession>A0A384DSA3</accession>
<dbReference type="RefSeq" id="XP_008709873.2">
    <property type="nucleotide sequence ID" value="XM_008711651.2"/>
</dbReference>